<sequence length="609" mass="68237">MMDEKCLSPELWYACAGEMVQIPPLTSQVFYFPQGHAEHACGPVRFTSLLPPYVLCTLTSLKYMADPHTDELFAKLSLLPLNLNHHHDDAELPLIHSKPPHKLPSFAKTLTQSDANNGGGFSVPRYCAEKMFPPLDFSKDPPLQYITAKDVHGESWRFKHIYRGTPRRHLLTTGWSPFVNNKKLVAGDSVVFLKANNNDLYVGIRRAKRGNGVRFHSSLTSNSLPYGGAGLSGFLREDDRKRKLVSINNEDNIGVMNSSASVMGEAVIEAANLAAQGRAFDVTYYPRASTPEFCVKASLVKNAMHIKWYSGLRFKMALQTQDSSRITWFIGTISSVEVADPLLWPSSPWRILQVKWDEADLLENVKRVSPWSVELLTDMPAIPPPLSPSPKKLRLLQHPHFPPLDPQLYLPTMFSTHHLIPPPNNPYAYHHPPAGMQGARQAFCALSLLNPNPAGHLLTPALRPPIHHSTAIQTRLSKNTPTLQNPSTSENVSCLLSKQNSTHSRNNPPDDVKTPPHLVLFGKVIRTHNHSSCDAVSPVNLETDHCKVFLDTEDLGRTMNLSLLGSYDELYRKLTEMFGILISDAKMLNRVIYQDIKGEIKRVRDEPFR</sequence>
<comment type="function">
    <text evidence="9">Auxin response factors (ARFs) are transcriptional factors that bind specifically to the DNA sequence 5'-TGTCTC-3' found in the auxin-responsive promoter elements (AuxREs).</text>
</comment>
<feature type="region of interest" description="Disordered" evidence="10">
    <location>
        <begin position="477"/>
        <end position="515"/>
    </location>
</feature>
<keyword evidence="5 9" id="KW-0238">DNA-binding</keyword>
<dbReference type="InterPro" id="IPR010525">
    <property type="entry name" value="ARF_dom"/>
</dbReference>
<feature type="compositionally biased region" description="Polar residues" evidence="10">
    <location>
        <begin position="477"/>
        <end position="507"/>
    </location>
</feature>
<dbReference type="Gene3D" id="3.10.20.90">
    <property type="entry name" value="Phosphatidylinositol 3-kinase Catalytic Subunit, Chain A, domain 1"/>
    <property type="match status" value="1"/>
</dbReference>
<dbReference type="GO" id="GO:0005634">
    <property type="term" value="C:nucleus"/>
    <property type="evidence" value="ECO:0007669"/>
    <property type="project" value="UniProtKB-SubCell"/>
</dbReference>
<proteinExistence type="inferred from homology"/>
<dbReference type="InterPro" id="IPR003340">
    <property type="entry name" value="B3_DNA-bd"/>
</dbReference>
<keyword evidence="4 9" id="KW-0805">Transcription regulation</keyword>
<keyword evidence="7 9" id="KW-0539">Nucleus</keyword>
<evidence type="ECO:0000256" key="1">
    <source>
        <dbReference type="ARBA" id="ARBA00004123"/>
    </source>
</evidence>
<evidence type="ECO:0000256" key="7">
    <source>
        <dbReference type="ARBA" id="ARBA00023242"/>
    </source>
</evidence>
<dbReference type="PANTHER" id="PTHR31384">
    <property type="entry name" value="AUXIN RESPONSE FACTOR 4-RELATED"/>
    <property type="match status" value="1"/>
</dbReference>
<dbReference type="EMBL" id="JAAIUW010000013">
    <property type="protein sequence ID" value="KAF7804451.1"/>
    <property type="molecule type" value="Genomic_DNA"/>
</dbReference>
<dbReference type="InterPro" id="IPR053793">
    <property type="entry name" value="PB1-like"/>
</dbReference>
<evidence type="ECO:0000256" key="6">
    <source>
        <dbReference type="ARBA" id="ARBA00023163"/>
    </source>
</evidence>
<dbReference type="Pfam" id="PF02362">
    <property type="entry name" value="B3"/>
    <property type="match status" value="1"/>
</dbReference>
<dbReference type="Gene3D" id="2.30.30.1040">
    <property type="match status" value="1"/>
</dbReference>
<dbReference type="CDD" id="cd10017">
    <property type="entry name" value="B3_DNA"/>
    <property type="match status" value="1"/>
</dbReference>
<evidence type="ECO:0000256" key="9">
    <source>
        <dbReference type="RuleBase" id="RU004561"/>
    </source>
</evidence>
<evidence type="ECO:0000256" key="4">
    <source>
        <dbReference type="ARBA" id="ARBA00023015"/>
    </source>
</evidence>
<dbReference type="PANTHER" id="PTHR31384:SF39">
    <property type="entry name" value="AUXIN RESPONSE FACTOR"/>
    <property type="match status" value="1"/>
</dbReference>
<keyword evidence="8 9" id="KW-0927">Auxin signaling pathway</keyword>
<dbReference type="FunFam" id="2.40.330.10:FF:000001">
    <property type="entry name" value="Auxin response factor"/>
    <property type="match status" value="1"/>
</dbReference>
<accession>A0A834SIW2</accession>
<reference evidence="13" key="1">
    <citation type="submission" date="2020-09" db="EMBL/GenBank/DDBJ databases">
        <title>Genome-Enabled Discovery of Anthraquinone Biosynthesis in Senna tora.</title>
        <authorList>
            <person name="Kang S.-H."/>
            <person name="Pandey R.P."/>
            <person name="Lee C.-M."/>
            <person name="Sim J.-S."/>
            <person name="Jeong J.-T."/>
            <person name="Choi B.-S."/>
            <person name="Jung M."/>
            <person name="Ginzburg D."/>
            <person name="Zhao K."/>
            <person name="Won S.Y."/>
            <person name="Oh T.-J."/>
            <person name="Yu Y."/>
            <person name="Kim N.-H."/>
            <person name="Lee O.R."/>
            <person name="Lee T.-H."/>
            <person name="Bashyal P."/>
            <person name="Kim T.-S."/>
            <person name="Lee W.-H."/>
            <person name="Kawkins C."/>
            <person name="Kim C.-K."/>
            <person name="Kim J.S."/>
            <person name="Ahn B.O."/>
            <person name="Rhee S.Y."/>
            <person name="Sohng J.K."/>
        </authorList>
    </citation>
    <scope>NUCLEOTIDE SEQUENCE</scope>
    <source>
        <tissue evidence="13">Leaf</tissue>
    </source>
</reference>
<organism evidence="13 14">
    <name type="scientific">Senna tora</name>
    <dbReference type="NCBI Taxonomy" id="362788"/>
    <lineage>
        <taxon>Eukaryota</taxon>
        <taxon>Viridiplantae</taxon>
        <taxon>Streptophyta</taxon>
        <taxon>Embryophyta</taxon>
        <taxon>Tracheophyta</taxon>
        <taxon>Spermatophyta</taxon>
        <taxon>Magnoliopsida</taxon>
        <taxon>eudicotyledons</taxon>
        <taxon>Gunneridae</taxon>
        <taxon>Pentapetalae</taxon>
        <taxon>rosids</taxon>
        <taxon>fabids</taxon>
        <taxon>Fabales</taxon>
        <taxon>Fabaceae</taxon>
        <taxon>Caesalpinioideae</taxon>
        <taxon>Cassia clade</taxon>
        <taxon>Senna</taxon>
    </lineage>
</organism>
<evidence type="ECO:0000256" key="3">
    <source>
        <dbReference type="ARBA" id="ARBA00011726"/>
    </source>
</evidence>
<name>A0A834SIW2_9FABA</name>
<dbReference type="OrthoDB" id="1906869at2759"/>
<dbReference type="SMART" id="SM01019">
    <property type="entry name" value="B3"/>
    <property type="match status" value="1"/>
</dbReference>
<keyword evidence="6 9" id="KW-0804">Transcription</keyword>
<gene>
    <name evidence="13" type="ORF">G2W53_043562</name>
</gene>
<evidence type="ECO:0000313" key="13">
    <source>
        <dbReference type="EMBL" id="KAF7804451.1"/>
    </source>
</evidence>
<keyword evidence="14" id="KW-1185">Reference proteome</keyword>
<dbReference type="AlphaFoldDB" id="A0A834SIW2"/>
<protein>
    <recommendedName>
        <fullName evidence="9">Auxin response factor</fullName>
    </recommendedName>
</protein>
<dbReference type="SUPFAM" id="SSF101936">
    <property type="entry name" value="DNA-binding pseudobarrel domain"/>
    <property type="match status" value="1"/>
</dbReference>
<evidence type="ECO:0000256" key="8">
    <source>
        <dbReference type="ARBA" id="ARBA00023294"/>
    </source>
</evidence>
<dbReference type="PROSITE" id="PS50863">
    <property type="entry name" value="B3"/>
    <property type="match status" value="1"/>
</dbReference>
<dbReference type="Proteomes" id="UP000634136">
    <property type="component" value="Unassembled WGS sequence"/>
</dbReference>
<evidence type="ECO:0000313" key="14">
    <source>
        <dbReference type="Proteomes" id="UP000634136"/>
    </source>
</evidence>
<evidence type="ECO:0000256" key="5">
    <source>
        <dbReference type="ARBA" id="ARBA00023125"/>
    </source>
</evidence>
<dbReference type="InterPro" id="IPR044835">
    <property type="entry name" value="ARF_plant"/>
</dbReference>
<comment type="subcellular location">
    <subcellularLocation>
        <location evidence="1 9">Nucleus</location>
    </subcellularLocation>
</comment>
<feature type="domain" description="TF-B3" evidence="11">
    <location>
        <begin position="106"/>
        <end position="208"/>
    </location>
</feature>
<comment type="subunit">
    <text evidence="3 9">Homodimers and heterodimers.</text>
</comment>
<dbReference type="GO" id="GO:0006355">
    <property type="term" value="P:regulation of DNA-templated transcription"/>
    <property type="evidence" value="ECO:0007669"/>
    <property type="project" value="InterPro"/>
</dbReference>
<dbReference type="GO" id="GO:0009734">
    <property type="term" value="P:auxin-activated signaling pathway"/>
    <property type="evidence" value="ECO:0007669"/>
    <property type="project" value="UniProtKB-KW"/>
</dbReference>
<dbReference type="InterPro" id="IPR015300">
    <property type="entry name" value="DNA-bd_pseudobarrel_sf"/>
</dbReference>
<comment type="caution">
    <text evidence="13">The sequence shown here is derived from an EMBL/GenBank/DDBJ whole genome shotgun (WGS) entry which is preliminary data.</text>
</comment>
<dbReference type="Pfam" id="PF06507">
    <property type="entry name" value="ARF_AD"/>
    <property type="match status" value="1"/>
</dbReference>
<evidence type="ECO:0000256" key="10">
    <source>
        <dbReference type="SAM" id="MobiDB-lite"/>
    </source>
</evidence>
<dbReference type="GO" id="GO:0003677">
    <property type="term" value="F:DNA binding"/>
    <property type="evidence" value="ECO:0007669"/>
    <property type="project" value="UniProtKB-KW"/>
</dbReference>
<evidence type="ECO:0000259" key="12">
    <source>
        <dbReference type="PROSITE" id="PS51745"/>
    </source>
</evidence>
<dbReference type="PROSITE" id="PS51745">
    <property type="entry name" value="PB1"/>
    <property type="match status" value="1"/>
</dbReference>
<evidence type="ECO:0000259" key="11">
    <source>
        <dbReference type="PROSITE" id="PS50863"/>
    </source>
</evidence>
<comment type="similarity">
    <text evidence="2 9">Belongs to the ARF family.</text>
</comment>
<dbReference type="Gene3D" id="2.40.330.10">
    <property type="entry name" value="DNA-binding pseudobarrel domain"/>
    <property type="match status" value="1"/>
</dbReference>
<feature type="domain" description="PB1" evidence="12">
    <location>
        <begin position="543"/>
        <end position="609"/>
    </location>
</feature>
<evidence type="ECO:0000256" key="2">
    <source>
        <dbReference type="ARBA" id="ARBA00007853"/>
    </source>
</evidence>